<gene>
    <name evidence="8" type="ORF">BST29_01685</name>
</gene>
<dbReference type="SMART" id="SM00448">
    <property type="entry name" value="REC"/>
    <property type="match status" value="1"/>
</dbReference>
<evidence type="ECO:0000313" key="9">
    <source>
        <dbReference type="Proteomes" id="UP000243140"/>
    </source>
</evidence>
<dbReference type="SMART" id="SM00421">
    <property type="entry name" value="HTH_LUXR"/>
    <property type="match status" value="1"/>
</dbReference>
<evidence type="ECO:0000256" key="2">
    <source>
        <dbReference type="ARBA" id="ARBA00023015"/>
    </source>
</evidence>
<dbReference type="SUPFAM" id="SSF52172">
    <property type="entry name" value="CheY-like"/>
    <property type="match status" value="1"/>
</dbReference>
<keyword evidence="3 8" id="KW-0238">DNA-binding</keyword>
<dbReference type="InterPro" id="IPR000792">
    <property type="entry name" value="Tscrpt_reg_LuxR_C"/>
</dbReference>
<proteinExistence type="predicted"/>
<dbReference type="PRINTS" id="PR00038">
    <property type="entry name" value="HTHLUXR"/>
</dbReference>
<protein>
    <submittedName>
        <fullName evidence="8">DNA-binding response regulator</fullName>
    </submittedName>
</protein>
<dbReference type="PANTHER" id="PTHR43214:SF24">
    <property type="entry name" value="TRANSCRIPTIONAL REGULATORY PROTEIN NARL-RELATED"/>
    <property type="match status" value="1"/>
</dbReference>
<dbReference type="InterPro" id="IPR039420">
    <property type="entry name" value="WalR-like"/>
</dbReference>
<dbReference type="Gene3D" id="3.40.50.2300">
    <property type="match status" value="1"/>
</dbReference>
<feature type="domain" description="HTH luxR-type" evidence="6">
    <location>
        <begin position="147"/>
        <end position="212"/>
    </location>
</feature>
<evidence type="ECO:0000259" key="6">
    <source>
        <dbReference type="PROSITE" id="PS50043"/>
    </source>
</evidence>
<dbReference type="EMBL" id="MVHV01000002">
    <property type="protein sequence ID" value="ORA84940.1"/>
    <property type="molecule type" value="Genomic_DNA"/>
</dbReference>
<keyword evidence="4" id="KW-0804">Transcription</keyword>
<name>A0ABX3SWD7_MYCMA</name>
<dbReference type="Pfam" id="PF00072">
    <property type="entry name" value="Response_reg"/>
    <property type="match status" value="1"/>
</dbReference>
<dbReference type="Pfam" id="PF00196">
    <property type="entry name" value="GerE"/>
    <property type="match status" value="1"/>
</dbReference>
<sequence length="215" mass="23230">MTRPTAHVTVVVSDDHPVYREGVVRALKETGTIRVVAEAADGRAALAAIREHRPDVALVDYKMPGLDGLDLVHAVERDGLPTRVIVLSAFDDAALVYQALAAGASGYLTKESDREEIAVAVTRCARGERYVPAQLASGLAGEVHQRARGEASLLSPRELEVVRMIAEGLSVPQMAQRLHLAPTTVRTHVQNLYEKLGVSDRGAAVAEAMRRRLLD</sequence>
<dbReference type="InterPro" id="IPR058245">
    <property type="entry name" value="NreC/VraR/RcsB-like_REC"/>
</dbReference>
<evidence type="ECO:0000256" key="3">
    <source>
        <dbReference type="ARBA" id="ARBA00023125"/>
    </source>
</evidence>
<dbReference type="InterPro" id="IPR001789">
    <property type="entry name" value="Sig_transdc_resp-reg_receiver"/>
</dbReference>
<dbReference type="PANTHER" id="PTHR43214">
    <property type="entry name" value="TWO-COMPONENT RESPONSE REGULATOR"/>
    <property type="match status" value="1"/>
</dbReference>
<dbReference type="PROSITE" id="PS50043">
    <property type="entry name" value="HTH_LUXR_2"/>
    <property type="match status" value="1"/>
</dbReference>
<feature type="domain" description="Response regulatory" evidence="7">
    <location>
        <begin position="9"/>
        <end position="125"/>
    </location>
</feature>
<organism evidence="8 9">
    <name type="scientific">Mycobacterium malmoense</name>
    <dbReference type="NCBI Taxonomy" id="1780"/>
    <lineage>
        <taxon>Bacteria</taxon>
        <taxon>Bacillati</taxon>
        <taxon>Actinomycetota</taxon>
        <taxon>Actinomycetes</taxon>
        <taxon>Mycobacteriales</taxon>
        <taxon>Mycobacteriaceae</taxon>
        <taxon>Mycobacterium</taxon>
    </lineage>
</organism>
<dbReference type="CDD" id="cd06170">
    <property type="entry name" value="LuxR_C_like"/>
    <property type="match status" value="1"/>
</dbReference>
<feature type="modified residue" description="4-aspartylphosphate" evidence="5">
    <location>
        <position position="60"/>
    </location>
</feature>
<evidence type="ECO:0000313" key="8">
    <source>
        <dbReference type="EMBL" id="ORA84940.1"/>
    </source>
</evidence>
<comment type="caution">
    <text evidence="8">The sequence shown here is derived from an EMBL/GenBank/DDBJ whole genome shotgun (WGS) entry which is preliminary data.</text>
</comment>
<evidence type="ECO:0000256" key="1">
    <source>
        <dbReference type="ARBA" id="ARBA00022553"/>
    </source>
</evidence>
<evidence type="ECO:0000256" key="4">
    <source>
        <dbReference type="ARBA" id="ARBA00023163"/>
    </source>
</evidence>
<evidence type="ECO:0000259" key="7">
    <source>
        <dbReference type="PROSITE" id="PS50110"/>
    </source>
</evidence>
<keyword evidence="2" id="KW-0805">Transcription regulation</keyword>
<dbReference type="RefSeq" id="WP_071509778.1">
    <property type="nucleotide sequence ID" value="NZ_CP080999.1"/>
</dbReference>
<dbReference type="GO" id="GO:0003677">
    <property type="term" value="F:DNA binding"/>
    <property type="evidence" value="ECO:0007669"/>
    <property type="project" value="UniProtKB-KW"/>
</dbReference>
<dbReference type="SUPFAM" id="SSF46894">
    <property type="entry name" value="C-terminal effector domain of the bipartite response regulators"/>
    <property type="match status" value="1"/>
</dbReference>
<dbReference type="InterPro" id="IPR011006">
    <property type="entry name" value="CheY-like_superfamily"/>
</dbReference>
<dbReference type="PROSITE" id="PS50110">
    <property type="entry name" value="RESPONSE_REGULATORY"/>
    <property type="match status" value="1"/>
</dbReference>
<accession>A0ABX3SWD7</accession>
<keyword evidence="1 5" id="KW-0597">Phosphoprotein</keyword>
<reference evidence="8 9" key="1">
    <citation type="submission" date="2017-02" db="EMBL/GenBank/DDBJ databases">
        <title>The new phylogeny of genus Mycobacterium.</title>
        <authorList>
            <person name="Tortoli E."/>
            <person name="Trovato A."/>
            <person name="Cirillo D.M."/>
        </authorList>
    </citation>
    <scope>NUCLEOTIDE SEQUENCE [LARGE SCALE GENOMIC DNA]</scope>
    <source>
        <strain evidence="8 9">IP1130001</strain>
    </source>
</reference>
<dbReference type="Proteomes" id="UP000243140">
    <property type="component" value="Unassembled WGS sequence"/>
</dbReference>
<dbReference type="InterPro" id="IPR016032">
    <property type="entry name" value="Sig_transdc_resp-reg_C-effctor"/>
</dbReference>
<dbReference type="CDD" id="cd17535">
    <property type="entry name" value="REC_NarL-like"/>
    <property type="match status" value="1"/>
</dbReference>
<keyword evidence="9" id="KW-1185">Reference proteome</keyword>
<evidence type="ECO:0000256" key="5">
    <source>
        <dbReference type="PROSITE-ProRule" id="PRU00169"/>
    </source>
</evidence>